<dbReference type="HOGENOM" id="CLU_1448587_0_0_1"/>
<gene>
    <name evidence="2" type="ORF">M422DRAFT_253719</name>
</gene>
<evidence type="ECO:0000256" key="1">
    <source>
        <dbReference type="SAM" id="MobiDB-lite"/>
    </source>
</evidence>
<organism evidence="2 3">
    <name type="scientific">Sphaerobolus stellatus (strain SS14)</name>
    <dbReference type="NCBI Taxonomy" id="990650"/>
    <lineage>
        <taxon>Eukaryota</taxon>
        <taxon>Fungi</taxon>
        <taxon>Dikarya</taxon>
        <taxon>Basidiomycota</taxon>
        <taxon>Agaricomycotina</taxon>
        <taxon>Agaricomycetes</taxon>
        <taxon>Phallomycetidae</taxon>
        <taxon>Geastrales</taxon>
        <taxon>Sphaerobolaceae</taxon>
        <taxon>Sphaerobolus</taxon>
    </lineage>
</organism>
<name>A0A0C9VMB8_SPHS4</name>
<feature type="region of interest" description="Disordered" evidence="1">
    <location>
        <begin position="150"/>
        <end position="187"/>
    </location>
</feature>
<feature type="compositionally biased region" description="Low complexity" evidence="1">
    <location>
        <begin position="169"/>
        <end position="187"/>
    </location>
</feature>
<sequence length="187" mass="20316">MDVNDLNLYALLHMFYVQQLGIGQDSFRGVANLKENVKDTRGFHNPFTRFLLTGPDIDLSNADVIADMQANKWKSNPDDLLVQFLLANFEIDSDDICTGFLRSELLVHAYKAIFFGPQIFPTNATNAMAQLAMSAFERLKLQHATRKASLLQNQNRGNGPTVPGSSNGTAAQPTAASQSALAAAAAA</sequence>
<accession>A0A0C9VMB8</accession>
<reference evidence="2 3" key="1">
    <citation type="submission" date="2014-06" db="EMBL/GenBank/DDBJ databases">
        <title>Evolutionary Origins and Diversification of the Mycorrhizal Mutualists.</title>
        <authorList>
            <consortium name="DOE Joint Genome Institute"/>
            <consortium name="Mycorrhizal Genomics Consortium"/>
            <person name="Kohler A."/>
            <person name="Kuo A."/>
            <person name="Nagy L.G."/>
            <person name="Floudas D."/>
            <person name="Copeland A."/>
            <person name="Barry K.W."/>
            <person name="Cichocki N."/>
            <person name="Veneault-Fourrey C."/>
            <person name="LaButti K."/>
            <person name="Lindquist E.A."/>
            <person name="Lipzen A."/>
            <person name="Lundell T."/>
            <person name="Morin E."/>
            <person name="Murat C."/>
            <person name="Riley R."/>
            <person name="Ohm R."/>
            <person name="Sun H."/>
            <person name="Tunlid A."/>
            <person name="Henrissat B."/>
            <person name="Grigoriev I.V."/>
            <person name="Hibbett D.S."/>
            <person name="Martin F."/>
        </authorList>
    </citation>
    <scope>NUCLEOTIDE SEQUENCE [LARGE SCALE GENOMIC DNA]</scope>
    <source>
        <strain evidence="2 3">SS14</strain>
    </source>
</reference>
<dbReference type="InterPro" id="IPR046521">
    <property type="entry name" value="DUF6698"/>
</dbReference>
<protein>
    <submittedName>
        <fullName evidence="2">Uncharacterized protein</fullName>
    </submittedName>
</protein>
<feature type="compositionally biased region" description="Polar residues" evidence="1">
    <location>
        <begin position="150"/>
        <end position="168"/>
    </location>
</feature>
<keyword evidence="3" id="KW-1185">Reference proteome</keyword>
<dbReference type="AlphaFoldDB" id="A0A0C9VMB8"/>
<dbReference type="EMBL" id="KN837126">
    <property type="protein sequence ID" value="KIJ42932.1"/>
    <property type="molecule type" value="Genomic_DNA"/>
</dbReference>
<proteinExistence type="predicted"/>
<dbReference type="Proteomes" id="UP000054279">
    <property type="component" value="Unassembled WGS sequence"/>
</dbReference>
<dbReference type="Pfam" id="PF20414">
    <property type="entry name" value="DUF6698"/>
    <property type="match status" value="1"/>
</dbReference>
<evidence type="ECO:0000313" key="2">
    <source>
        <dbReference type="EMBL" id="KIJ42932.1"/>
    </source>
</evidence>
<dbReference type="OrthoDB" id="2662502at2759"/>
<evidence type="ECO:0000313" key="3">
    <source>
        <dbReference type="Proteomes" id="UP000054279"/>
    </source>
</evidence>